<dbReference type="WBParaSite" id="nRc.2.0.1.t02939-RA">
    <property type="protein sequence ID" value="nRc.2.0.1.t02939-RA"/>
    <property type="gene ID" value="nRc.2.0.1.g02939"/>
</dbReference>
<accession>A0A915HMN2</accession>
<dbReference type="Proteomes" id="UP000887565">
    <property type="component" value="Unplaced"/>
</dbReference>
<reference evidence="3" key="1">
    <citation type="submission" date="2022-11" db="UniProtKB">
        <authorList>
            <consortium name="WormBaseParasite"/>
        </authorList>
    </citation>
    <scope>IDENTIFICATION</scope>
</reference>
<organism evidence="2 3">
    <name type="scientific">Romanomermis culicivorax</name>
    <name type="common">Nematode worm</name>
    <dbReference type="NCBI Taxonomy" id="13658"/>
    <lineage>
        <taxon>Eukaryota</taxon>
        <taxon>Metazoa</taxon>
        <taxon>Ecdysozoa</taxon>
        <taxon>Nematoda</taxon>
        <taxon>Enoplea</taxon>
        <taxon>Dorylaimia</taxon>
        <taxon>Mermithida</taxon>
        <taxon>Mermithoidea</taxon>
        <taxon>Mermithidae</taxon>
        <taxon>Romanomermis</taxon>
    </lineage>
</organism>
<evidence type="ECO:0000313" key="2">
    <source>
        <dbReference type="Proteomes" id="UP000887565"/>
    </source>
</evidence>
<evidence type="ECO:0000256" key="1">
    <source>
        <dbReference type="SAM" id="MobiDB-lite"/>
    </source>
</evidence>
<proteinExistence type="predicted"/>
<name>A0A915HMN2_ROMCU</name>
<feature type="region of interest" description="Disordered" evidence="1">
    <location>
        <begin position="1"/>
        <end position="27"/>
    </location>
</feature>
<keyword evidence="2" id="KW-1185">Reference proteome</keyword>
<evidence type="ECO:0000313" key="3">
    <source>
        <dbReference type="WBParaSite" id="nRc.2.0.1.t02939-RA"/>
    </source>
</evidence>
<feature type="compositionally biased region" description="Basic and acidic residues" evidence="1">
    <location>
        <begin position="10"/>
        <end position="20"/>
    </location>
</feature>
<sequence length="165" mass="19050">MPNRPGKPGKFRENFERPRNVEGPSDFDGWAQCELEIGGKMKSNPKMLSSTRALDEQQQQSLCEIEQLSRKKRAALEGHLETKVSDSSEEFHRTVEETQNFDCFPELWQIFVPQMRISDHTDPGKKISPPVAILNNFVGFKVLIEPGEFWGMFFTKRIESRVPKH</sequence>
<protein>
    <submittedName>
        <fullName evidence="3">Uncharacterized protein</fullName>
    </submittedName>
</protein>
<dbReference type="AlphaFoldDB" id="A0A915HMN2"/>